<reference evidence="2 3" key="1">
    <citation type="submission" date="2019-05" db="EMBL/GenBank/DDBJ databases">
        <title>Another draft genome of Portunus trituberculatus and its Hox gene families provides insights of decapod evolution.</title>
        <authorList>
            <person name="Jeong J.-H."/>
            <person name="Song I."/>
            <person name="Kim S."/>
            <person name="Choi T."/>
            <person name="Kim D."/>
            <person name="Ryu S."/>
            <person name="Kim W."/>
        </authorList>
    </citation>
    <scope>NUCLEOTIDE SEQUENCE [LARGE SCALE GENOMIC DNA]</scope>
    <source>
        <tissue evidence="2">Muscle</tissue>
    </source>
</reference>
<proteinExistence type="predicted"/>
<feature type="region of interest" description="Disordered" evidence="1">
    <location>
        <begin position="138"/>
        <end position="195"/>
    </location>
</feature>
<accession>A0A5B7EYL9</accession>
<evidence type="ECO:0000256" key="1">
    <source>
        <dbReference type="SAM" id="MobiDB-lite"/>
    </source>
</evidence>
<organism evidence="2 3">
    <name type="scientific">Portunus trituberculatus</name>
    <name type="common">Swimming crab</name>
    <name type="synonym">Neptunus trituberculatus</name>
    <dbReference type="NCBI Taxonomy" id="210409"/>
    <lineage>
        <taxon>Eukaryota</taxon>
        <taxon>Metazoa</taxon>
        <taxon>Ecdysozoa</taxon>
        <taxon>Arthropoda</taxon>
        <taxon>Crustacea</taxon>
        <taxon>Multicrustacea</taxon>
        <taxon>Malacostraca</taxon>
        <taxon>Eumalacostraca</taxon>
        <taxon>Eucarida</taxon>
        <taxon>Decapoda</taxon>
        <taxon>Pleocyemata</taxon>
        <taxon>Brachyura</taxon>
        <taxon>Eubrachyura</taxon>
        <taxon>Portunoidea</taxon>
        <taxon>Portunidae</taxon>
        <taxon>Portuninae</taxon>
        <taxon>Portunus</taxon>
    </lineage>
</organism>
<gene>
    <name evidence="2" type="ORF">E2C01_033412</name>
</gene>
<sequence length="195" mass="20275">MFDGVAVLLGVGVHEANTLVAPVGLPPQPGPPLVGQLRESKHRYRGTRGGREGVTAPFYNVLFGTLLVVVVVEEVLGEASLIGPFPSPSTVSLTSCGSSGGCEEPSQPCPDPNPGTGGGLGRVSHGRDTCACVESAPHPVEEDTRHSDTLHRQGKLKRLDAGRQGLPRDIHGRHSSCRKSSPGAPTLLISGPENT</sequence>
<evidence type="ECO:0000313" key="3">
    <source>
        <dbReference type="Proteomes" id="UP000324222"/>
    </source>
</evidence>
<name>A0A5B7EYL9_PORTR</name>
<comment type="caution">
    <text evidence="2">The sequence shown here is derived from an EMBL/GenBank/DDBJ whole genome shotgun (WGS) entry which is preliminary data.</text>
</comment>
<dbReference type="Proteomes" id="UP000324222">
    <property type="component" value="Unassembled WGS sequence"/>
</dbReference>
<keyword evidence="3" id="KW-1185">Reference proteome</keyword>
<evidence type="ECO:0000313" key="2">
    <source>
        <dbReference type="EMBL" id="MPC39861.1"/>
    </source>
</evidence>
<dbReference type="AlphaFoldDB" id="A0A5B7EYL9"/>
<feature type="compositionally biased region" description="Low complexity" evidence="1">
    <location>
        <begin position="89"/>
        <end position="106"/>
    </location>
</feature>
<feature type="region of interest" description="Disordered" evidence="1">
    <location>
        <begin position="89"/>
        <end position="126"/>
    </location>
</feature>
<dbReference type="EMBL" id="VSRR010004501">
    <property type="protein sequence ID" value="MPC39861.1"/>
    <property type="molecule type" value="Genomic_DNA"/>
</dbReference>
<feature type="compositionally biased region" description="Basic and acidic residues" evidence="1">
    <location>
        <begin position="139"/>
        <end position="172"/>
    </location>
</feature>
<protein>
    <submittedName>
        <fullName evidence="2">Uncharacterized protein</fullName>
    </submittedName>
</protein>